<sequence>MDSDLSLIKYYKRRILAFKNKLDGIDPESSDLRPLLDFQSYLIKQIVRDEKRLKRRKDELVSLKRGLRDKCLGKREAKAVKELIKRRKESIAGNKYLLYLWRCFGDGLVFKFISKWNLKRFLYEADTAEIKQASGNIGGKDGLEQELAFLIDAIENNVPAVLCDLTNVIRHGDLCLLGASDPVVIEVKSSKNRNKRVERQLESIRKIHKYLEEDVGDVGGVEGMQRVELYNEERHHGETFNKALDLSKDRPYVKLNPEKGLHYIVLNTDHEKDFDEIFEGLEKPVVYMLNQAKTEQRWDNYYPFVLSIKDPTNLYRFIAGDVYVLVTISSVVLKDMASNIGYDLDVSEYEAFIFSKPLDGCNEPFRAIVSEHFLGRLGLEFMTLEWFFENEKKLLGGMEAQVVDTG</sequence>
<accession>A0A5S9MR35</accession>
<protein>
    <recommendedName>
        <fullName evidence="4">Nuclease</fullName>
    </recommendedName>
</protein>
<evidence type="ECO:0000313" key="3">
    <source>
        <dbReference type="Proteomes" id="UP000434580"/>
    </source>
</evidence>
<evidence type="ECO:0000256" key="1">
    <source>
        <dbReference type="SAM" id="Coils"/>
    </source>
</evidence>
<evidence type="ECO:0000313" key="2">
    <source>
        <dbReference type="EMBL" id="CAA0079582.1"/>
    </source>
</evidence>
<evidence type="ECO:0008006" key="4">
    <source>
        <dbReference type="Google" id="ProtNLM"/>
    </source>
</evidence>
<feature type="coiled-coil region" evidence="1">
    <location>
        <begin position="187"/>
        <end position="214"/>
    </location>
</feature>
<dbReference type="Proteomes" id="UP000434580">
    <property type="component" value="Unassembled WGS sequence"/>
</dbReference>
<reference evidence="2 3" key="1">
    <citation type="submission" date="2019-11" db="EMBL/GenBank/DDBJ databases">
        <authorList>
            <person name="Holert J."/>
        </authorList>
    </citation>
    <scope>NUCLEOTIDE SEQUENCE [LARGE SCALE GENOMIC DNA]</scope>
    <source>
        <strain evidence="2">BC5_2</strain>
    </source>
</reference>
<dbReference type="OrthoDB" id="6864460at2"/>
<proteinExistence type="predicted"/>
<dbReference type="EMBL" id="CACSII010000001">
    <property type="protein sequence ID" value="CAA0079582.1"/>
    <property type="molecule type" value="Genomic_DNA"/>
</dbReference>
<organism evidence="2 3">
    <name type="scientific">BD1-7 clade bacterium</name>
    <dbReference type="NCBI Taxonomy" id="2029982"/>
    <lineage>
        <taxon>Bacteria</taxon>
        <taxon>Pseudomonadati</taxon>
        <taxon>Pseudomonadota</taxon>
        <taxon>Gammaproteobacteria</taxon>
        <taxon>Cellvibrionales</taxon>
        <taxon>Spongiibacteraceae</taxon>
        <taxon>BD1-7 clade</taxon>
    </lineage>
</organism>
<dbReference type="AlphaFoldDB" id="A0A5S9MR35"/>
<gene>
    <name evidence="2" type="ORF">DPBNPPHM_00156</name>
</gene>
<keyword evidence="1" id="KW-0175">Coiled coil</keyword>
<name>A0A5S9MR35_9GAMM</name>